<gene>
    <name evidence="1" type="ORF">RMSM_00490</name>
</gene>
<accession>M5S4L1</accession>
<dbReference type="AlphaFoldDB" id="M5S4L1"/>
<keyword evidence="2" id="KW-1185">Reference proteome</keyword>
<proteinExistence type="predicted"/>
<dbReference type="EMBL" id="ANOG01000073">
    <property type="protein sequence ID" value="EMI22582.1"/>
    <property type="molecule type" value="Genomic_DNA"/>
</dbReference>
<sequence length="47" mass="5379">MTPAVASRLARRSFTHDLRRGLSDGVATATQESFRIKFVVRFMLRII</sequence>
<reference evidence="1 2" key="1">
    <citation type="journal article" date="2013" name="Mar. Genomics">
        <title>Expression of sulfatases in Rhodopirellula baltica and the diversity of sulfatases in the genus Rhodopirellula.</title>
        <authorList>
            <person name="Wegner C.E."/>
            <person name="Richter-Heitmann T."/>
            <person name="Klindworth A."/>
            <person name="Klockow C."/>
            <person name="Richter M."/>
            <person name="Achstetter T."/>
            <person name="Glockner F.O."/>
            <person name="Harder J."/>
        </authorList>
    </citation>
    <scope>NUCLEOTIDE SEQUENCE [LARGE SCALE GENOMIC DNA]</scope>
    <source>
        <strain evidence="1 2">SM1</strain>
    </source>
</reference>
<dbReference type="PATRIC" id="fig|1265738.3.peg.495"/>
<dbReference type="Proteomes" id="UP000011991">
    <property type="component" value="Unassembled WGS sequence"/>
</dbReference>
<evidence type="ECO:0000313" key="2">
    <source>
        <dbReference type="Proteomes" id="UP000011991"/>
    </source>
</evidence>
<organism evidence="1 2">
    <name type="scientific">Rhodopirellula maiorica SM1</name>
    <dbReference type="NCBI Taxonomy" id="1265738"/>
    <lineage>
        <taxon>Bacteria</taxon>
        <taxon>Pseudomonadati</taxon>
        <taxon>Planctomycetota</taxon>
        <taxon>Planctomycetia</taxon>
        <taxon>Pirellulales</taxon>
        <taxon>Pirellulaceae</taxon>
        <taxon>Novipirellula</taxon>
    </lineage>
</organism>
<protein>
    <submittedName>
        <fullName evidence="1">Uncharacterized protein</fullName>
    </submittedName>
</protein>
<name>M5S4L1_9BACT</name>
<comment type="caution">
    <text evidence="1">The sequence shown here is derived from an EMBL/GenBank/DDBJ whole genome shotgun (WGS) entry which is preliminary data.</text>
</comment>
<evidence type="ECO:0000313" key="1">
    <source>
        <dbReference type="EMBL" id="EMI22582.1"/>
    </source>
</evidence>